<accession>W9XK17</accession>
<dbReference type="PANTHER" id="PTHR13710">
    <property type="entry name" value="DNA HELICASE RECQ FAMILY MEMBER"/>
    <property type="match status" value="1"/>
</dbReference>
<evidence type="ECO:0000313" key="4">
    <source>
        <dbReference type="Proteomes" id="UP000019478"/>
    </source>
</evidence>
<dbReference type="OrthoDB" id="5153301at2759"/>
<dbReference type="GO" id="GO:0005524">
    <property type="term" value="F:ATP binding"/>
    <property type="evidence" value="ECO:0007669"/>
    <property type="project" value="InterPro"/>
</dbReference>
<evidence type="ECO:0000256" key="1">
    <source>
        <dbReference type="ARBA" id="ARBA00005446"/>
    </source>
</evidence>
<comment type="similarity">
    <text evidence="1">Belongs to the helicase family. RecQ subfamily.</text>
</comment>
<dbReference type="GO" id="GO:0005694">
    <property type="term" value="C:chromosome"/>
    <property type="evidence" value="ECO:0007669"/>
    <property type="project" value="TreeGrafter"/>
</dbReference>
<dbReference type="RefSeq" id="XP_007738749.1">
    <property type="nucleotide sequence ID" value="XM_007740559.1"/>
</dbReference>
<dbReference type="PANTHER" id="PTHR13710:SF154">
    <property type="entry name" value="RECQ HELICASE, PUTATIVE (AFU_ORTHOLOGUE AFUA_6G14720)-RELATED"/>
    <property type="match status" value="1"/>
</dbReference>
<reference evidence="3 4" key="1">
    <citation type="submission" date="2013-03" db="EMBL/GenBank/DDBJ databases">
        <title>The Genome Sequence of Capronia epimyces CBS 606.96.</title>
        <authorList>
            <consortium name="The Broad Institute Genomics Platform"/>
            <person name="Cuomo C."/>
            <person name="de Hoog S."/>
            <person name="Gorbushina A."/>
            <person name="Walker B."/>
            <person name="Young S.K."/>
            <person name="Zeng Q."/>
            <person name="Gargeya S."/>
            <person name="Fitzgerald M."/>
            <person name="Haas B."/>
            <person name="Abouelleil A."/>
            <person name="Allen A.W."/>
            <person name="Alvarado L."/>
            <person name="Arachchi H.M."/>
            <person name="Berlin A.M."/>
            <person name="Chapman S.B."/>
            <person name="Gainer-Dewar J."/>
            <person name="Goldberg J."/>
            <person name="Griggs A."/>
            <person name="Gujja S."/>
            <person name="Hansen M."/>
            <person name="Howarth C."/>
            <person name="Imamovic A."/>
            <person name="Ireland A."/>
            <person name="Larimer J."/>
            <person name="McCowan C."/>
            <person name="Murphy C."/>
            <person name="Pearson M."/>
            <person name="Poon T.W."/>
            <person name="Priest M."/>
            <person name="Roberts A."/>
            <person name="Saif S."/>
            <person name="Shea T."/>
            <person name="Sisk P."/>
            <person name="Sykes S."/>
            <person name="Wortman J."/>
            <person name="Nusbaum C."/>
            <person name="Birren B."/>
        </authorList>
    </citation>
    <scope>NUCLEOTIDE SEQUENCE [LARGE SCALE GENOMIC DNA]</scope>
    <source>
        <strain evidence="3 4">CBS 606.96</strain>
    </source>
</reference>
<dbReference type="eggNOG" id="KOG0351">
    <property type="taxonomic scope" value="Eukaryota"/>
</dbReference>
<dbReference type="AlphaFoldDB" id="W9XK17"/>
<dbReference type="SMART" id="SM00487">
    <property type="entry name" value="DEXDc"/>
    <property type="match status" value="1"/>
</dbReference>
<dbReference type="GO" id="GO:0005737">
    <property type="term" value="C:cytoplasm"/>
    <property type="evidence" value="ECO:0007669"/>
    <property type="project" value="TreeGrafter"/>
</dbReference>
<proteinExistence type="inferred from homology"/>
<dbReference type="GeneID" id="19174549"/>
<dbReference type="InterPro" id="IPR014001">
    <property type="entry name" value="Helicase_ATP-bd"/>
</dbReference>
<dbReference type="Gene3D" id="3.40.50.300">
    <property type="entry name" value="P-loop containing nucleotide triphosphate hydrolases"/>
    <property type="match status" value="1"/>
</dbReference>
<name>W9XK17_9EURO</name>
<dbReference type="GO" id="GO:0003676">
    <property type="term" value="F:nucleic acid binding"/>
    <property type="evidence" value="ECO:0007669"/>
    <property type="project" value="InterPro"/>
</dbReference>
<evidence type="ECO:0000313" key="3">
    <source>
        <dbReference type="EMBL" id="EXJ77311.1"/>
    </source>
</evidence>
<dbReference type="GO" id="GO:0043138">
    <property type="term" value="F:3'-5' DNA helicase activity"/>
    <property type="evidence" value="ECO:0007669"/>
    <property type="project" value="TreeGrafter"/>
</dbReference>
<sequence>MHVGGAFMPEALVVWDPDGETLTYGDLRYSRQDLVDKVLLAVRQMRRVFYEDLCFGLPDLPVIPLLTRITQDPRLRDLVFHTEQYELDEGGGWPVRSDFAQQYAVADEAFKEALLVAMHKGSGQPARRTEFLGIRWRNSNRGVRNFRLLFDYACFILTYHKAQTRTHASRAPVRFLWGPVKELWVLYLYIVQPFRIFLSEQCNIPEEVGDYIFDQGRKTWPEKRMTAVLTRMSELSLGRAVSVQKWRQIAVAFAVKYFSGQHFEADADVAGEEDDDVDETTRTDGVTLPASFHAQATHSGRTGNRIYGGRTVNFAGALTDAGVQVYYHTSKLWWTLFEDEVRAELRGHKRTRPESMPNAGPSLPQKLARRHLTSRRIVWGPVEVLQALRRLYKNPQAQFRSEIQQYMVETVASRYGEVVVILATGGGKSLAFMVPAFLPNSSTTVVVTPLVVLKQDMQRRFNDAGIRYSIWSGHGHSERFNGTPVLFVSAEQAVGQPFRQWIGQRDANRLLDRVVFDEAHLILTTLSYRPKMARLRFLRSLRCQMVFLSATLPPVMMKDFCRLMHIEQPVVVRDRTFRPDIRYLVERQAARPGGGDEEDSFKD</sequence>
<dbReference type="SUPFAM" id="SSF52540">
    <property type="entry name" value="P-loop containing nucleoside triphosphate hydrolases"/>
    <property type="match status" value="1"/>
</dbReference>
<protein>
    <recommendedName>
        <fullName evidence="2">Helicase ATP-binding domain-containing protein</fullName>
    </recommendedName>
</protein>
<dbReference type="GO" id="GO:0000724">
    <property type="term" value="P:double-strand break repair via homologous recombination"/>
    <property type="evidence" value="ECO:0007669"/>
    <property type="project" value="TreeGrafter"/>
</dbReference>
<gene>
    <name evidence="3" type="ORF">A1O3_10469</name>
</gene>
<comment type="caution">
    <text evidence="3">The sequence shown here is derived from an EMBL/GenBank/DDBJ whole genome shotgun (WGS) entry which is preliminary data.</text>
</comment>
<organism evidence="3 4">
    <name type="scientific">Capronia epimyces CBS 606.96</name>
    <dbReference type="NCBI Taxonomy" id="1182542"/>
    <lineage>
        <taxon>Eukaryota</taxon>
        <taxon>Fungi</taxon>
        <taxon>Dikarya</taxon>
        <taxon>Ascomycota</taxon>
        <taxon>Pezizomycotina</taxon>
        <taxon>Eurotiomycetes</taxon>
        <taxon>Chaetothyriomycetidae</taxon>
        <taxon>Chaetothyriales</taxon>
        <taxon>Herpotrichiellaceae</taxon>
        <taxon>Capronia</taxon>
    </lineage>
</organism>
<dbReference type="PROSITE" id="PS51192">
    <property type="entry name" value="HELICASE_ATP_BIND_1"/>
    <property type="match status" value="1"/>
</dbReference>
<dbReference type="HOGENOM" id="CLU_452689_0_0_1"/>
<dbReference type="STRING" id="1182542.W9XK17"/>
<dbReference type="GO" id="GO:0009378">
    <property type="term" value="F:four-way junction helicase activity"/>
    <property type="evidence" value="ECO:0007669"/>
    <property type="project" value="TreeGrafter"/>
</dbReference>
<dbReference type="Proteomes" id="UP000019478">
    <property type="component" value="Unassembled WGS sequence"/>
</dbReference>
<dbReference type="Pfam" id="PF00270">
    <property type="entry name" value="DEAD"/>
    <property type="match status" value="1"/>
</dbReference>
<keyword evidence="4" id="KW-1185">Reference proteome</keyword>
<dbReference type="InterPro" id="IPR027417">
    <property type="entry name" value="P-loop_NTPase"/>
</dbReference>
<evidence type="ECO:0000259" key="2">
    <source>
        <dbReference type="PROSITE" id="PS51192"/>
    </source>
</evidence>
<dbReference type="InterPro" id="IPR011545">
    <property type="entry name" value="DEAD/DEAH_box_helicase_dom"/>
</dbReference>
<feature type="domain" description="Helicase ATP-binding" evidence="2">
    <location>
        <begin position="409"/>
        <end position="570"/>
    </location>
</feature>
<dbReference type="EMBL" id="AMGY01000011">
    <property type="protein sequence ID" value="EXJ77311.1"/>
    <property type="molecule type" value="Genomic_DNA"/>
</dbReference>